<feature type="compositionally biased region" description="Low complexity" evidence="3">
    <location>
        <begin position="50"/>
        <end position="74"/>
    </location>
</feature>
<feature type="compositionally biased region" description="Low complexity" evidence="3">
    <location>
        <begin position="84"/>
        <end position="96"/>
    </location>
</feature>
<evidence type="ECO:0000256" key="2">
    <source>
        <dbReference type="PROSITE-ProRule" id="PRU00192"/>
    </source>
</evidence>
<feature type="compositionally biased region" description="Low complexity" evidence="3">
    <location>
        <begin position="116"/>
        <end position="175"/>
    </location>
</feature>
<dbReference type="FunFam" id="2.30.30.40:FF:000544">
    <property type="entry name" value="Uncharacterized protein"/>
    <property type="match status" value="1"/>
</dbReference>
<feature type="region of interest" description="Disordered" evidence="3">
    <location>
        <begin position="1038"/>
        <end position="1102"/>
    </location>
</feature>
<evidence type="ECO:0000313" key="6">
    <source>
        <dbReference type="Proteomes" id="UP000001554"/>
    </source>
</evidence>
<dbReference type="GO" id="GO:0005829">
    <property type="term" value="C:cytosol"/>
    <property type="evidence" value="ECO:0000318"/>
    <property type="project" value="GO_Central"/>
</dbReference>
<dbReference type="SMART" id="SM00326">
    <property type="entry name" value="SH3"/>
    <property type="match status" value="3"/>
</dbReference>
<feature type="compositionally biased region" description="Polar residues" evidence="3">
    <location>
        <begin position="1292"/>
        <end position="1304"/>
    </location>
</feature>
<dbReference type="OMA" id="GGIQHPP"/>
<evidence type="ECO:0000256" key="1">
    <source>
        <dbReference type="ARBA" id="ARBA00022443"/>
    </source>
</evidence>
<reference evidence="7" key="2">
    <citation type="submission" date="2025-08" db="UniProtKB">
        <authorList>
            <consortium name="RefSeq"/>
        </authorList>
    </citation>
    <scope>IDENTIFICATION</scope>
    <source>
        <strain evidence="7">S238N-H82</strain>
        <tissue evidence="7">Testes</tissue>
    </source>
</reference>
<dbReference type="KEGG" id="bfo:118420002"/>
<dbReference type="SUPFAM" id="SSF50044">
    <property type="entry name" value="SH3-domain"/>
    <property type="match status" value="3"/>
</dbReference>
<proteinExistence type="predicted"/>
<feature type="signal peptide" evidence="4">
    <location>
        <begin position="1"/>
        <end position="30"/>
    </location>
</feature>
<dbReference type="GO" id="GO:0005654">
    <property type="term" value="C:nucleoplasm"/>
    <property type="evidence" value="ECO:0000318"/>
    <property type="project" value="GO_Central"/>
</dbReference>
<feature type="domain" description="SH3" evidence="5">
    <location>
        <begin position="788"/>
        <end position="847"/>
    </location>
</feature>
<keyword evidence="4" id="KW-0732">Signal</keyword>
<dbReference type="InterPro" id="IPR036028">
    <property type="entry name" value="SH3-like_dom_sf"/>
</dbReference>
<evidence type="ECO:0000313" key="7">
    <source>
        <dbReference type="RefSeq" id="XP_035682598.1"/>
    </source>
</evidence>
<feature type="compositionally biased region" description="Basic and acidic residues" evidence="3">
    <location>
        <begin position="764"/>
        <end position="777"/>
    </location>
</feature>
<dbReference type="GeneID" id="118420002"/>
<dbReference type="PANTHER" id="PTHR14206">
    <property type="entry name" value="BRAIN-SPECIFIC ANGIOGENESIS INHIBITOR 1-ASSOCIATED PROTEIN 2"/>
    <property type="match status" value="1"/>
</dbReference>
<feature type="compositionally biased region" description="Pro residues" evidence="3">
    <location>
        <begin position="1169"/>
        <end position="1180"/>
    </location>
</feature>
<feature type="compositionally biased region" description="Polar residues" evidence="3">
    <location>
        <begin position="868"/>
        <end position="879"/>
    </location>
</feature>
<feature type="compositionally biased region" description="Low complexity" evidence="3">
    <location>
        <begin position="581"/>
        <end position="660"/>
    </location>
</feature>
<feature type="region of interest" description="Disordered" evidence="3">
    <location>
        <begin position="242"/>
        <end position="261"/>
    </location>
</feature>
<reference evidence="6" key="1">
    <citation type="journal article" date="2020" name="Nat. Ecol. Evol.">
        <title>Deeply conserved synteny resolves early events in vertebrate evolution.</title>
        <authorList>
            <person name="Simakov O."/>
            <person name="Marletaz F."/>
            <person name="Yue J.X."/>
            <person name="O'Connell B."/>
            <person name="Jenkins J."/>
            <person name="Brandt A."/>
            <person name="Calef R."/>
            <person name="Tung C.H."/>
            <person name="Huang T.K."/>
            <person name="Schmutz J."/>
            <person name="Satoh N."/>
            <person name="Yu J.K."/>
            <person name="Putnam N.H."/>
            <person name="Green R.E."/>
            <person name="Rokhsar D.S."/>
        </authorList>
    </citation>
    <scope>NUCLEOTIDE SEQUENCE [LARGE SCALE GENOMIC DNA]</scope>
    <source>
        <strain evidence="6">S238N-H82</strain>
    </source>
</reference>
<feature type="chain" id="PRO_5039950988" evidence="4">
    <location>
        <begin position="31"/>
        <end position="1476"/>
    </location>
</feature>
<sequence length="1476" mass="157482">MWRGRHCGVCSWTAVLLLYTVSVHVQDVQSQSTAIGLPVTPSPSTPNPPTASTVSDVPSTVTNGSSSTVVLVTSGFAETTPDRTTATPHIPTTTPESPTPAPTTNPQLITTSHGLPTTRPQITTTTAQTTTPQITTTDAATTTPQRTATDAQTAIPQRTTTDFPTTTPQPSTTPELPTPVPTTSPGLPTIPPQIVTTDVPTITPQITTTDEPTITPQLTTTDLPTTITQHTTTNIPITTPQITTTNFTTTTPQPTTTDVPTITPQITTAAIPTTIPQLTTTDAPTTTTPQLATTDAPTTMPQLTTTNESTTTPQITTTDLPTTMPQPTYTDVPATTPQPTTTGALTTETQITTTDLPTTTPQLTTTDSPTTPQLTTTYLPTIAPQITTTVLQTTTPQTTTTNALVQTPQIATTGVLTITPQITTDVSTTTLEITTPVPSASTTTTTPLIIAVSPNVPEPTTNNPTVQITTPVPPTTTPATTPERTTTAPTTTPEAPTTTPDIPTTGPPLITTTQEVTTPTLPVPTTTPELPTTTPYSPTTIPQIVTTTPDLPTTPQITTTTTDFPTTTTEITTPIPPIPTTTPELPTTVPFPTTTPEVTTTTTDFSTTAPEITTPIPVIPTTTPEPPTTTTQQIITTSTDLPTTNAPIPTTAPKAPTTGPESPITSPPIASSVGPVVVVSPVENTDVTTPGLGTDTTTAAPQDVDLWMPIVAGVGASMVVLIIVIIIIACVTCCNRPVQLDEKYLTDEEEMLPLGQTNGTPGRAPREKLLDRPDRNSVPRKKTGTKPKNAERYRVKESYRSEAEDQISLVKGEEVEVINKPTDDWWFGRSQQKIGWFPTKHLQVAGTENPSFVHDEESSLPDPPPSLQTTFLPNGTAGSDATLPIRATGETSDDVQRRASLSNLSLPPPPPELLAHEDETTPPARSVDNISIGSVSTSASLRNMPDISENTQTTPPNGRSDSPVSLASTAQESVSSSRPPSRASSHVSRTPSTLGSPNIPWMGSVGRSHVRTHPHAKAVLRTGQPDTAEESRMHLIMNTNLPDREASMRSNRSGRSSEDRTGRDRKLSMALRLSEPESALELDLPPPPPEFDSPKASDPSPHTERYIAVYGYRATDENQLNLEEDDVITVIERDPLGWARGICLQTGKEGWFPESYVKRLGEDTKPTRPLGPPQRPAPKPPTDKTKRAEAPDQSVQSGQDTLSRPRELRPRPSVRKSLMNKQPSAKGPSEVFYSPSDADDGPGRPTVAVRPSSHEQPAPRHQNRGTFGAPPPIQSEKSPTYSTSERKPSMRGSVQGSVQDTGPSTVPVKPPRQPSQRHSVAISPKPPTIVRSPSRRVSMPINFDMLEESSIDDTPSQVSNKSRRPPNLSLGSFPPQTQQEVGSTGSLSRSRPSRSSVTAAPDIMKTLEELDLQDTQLRTAIETFTMRGPGYLNFNKGDVILELEESDIPGWSYGELQDGTRGIFPVSSTENAATFV</sequence>
<feature type="compositionally biased region" description="Low complexity" evidence="3">
    <location>
        <begin position="477"/>
        <end position="573"/>
    </location>
</feature>
<evidence type="ECO:0000259" key="5">
    <source>
        <dbReference type="PROSITE" id="PS50002"/>
    </source>
</evidence>
<evidence type="ECO:0000256" key="3">
    <source>
        <dbReference type="SAM" id="MobiDB-lite"/>
    </source>
</evidence>
<feature type="compositionally biased region" description="Polar residues" evidence="3">
    <location>
        <begin position="948"/>
        <end position="972"/>
    </location>
</feature>
<dbReference type="Pfam" id="PF07653">
    <property type="entry name" value="SH3_2"/>
    <property type="match status" value="2"/>
</dbReference>
<gene>
    <name evidence="7" type="primary">LOC118420002</name>
</gene>
<feature type="region of interest" description="Disordered" evidence="3">
    <location>
        <begin position="454"/>
        <end position="665"/>
    </location>
</feature>
<feature type="compositionally biased region" description="Pro residues" evidence="3">
    <location>
        <begin position="40"/>
        <end position="49"/>
    </location>
</feature>
<protein>
    <submittedName>
        <fullName evidence="7">Mucin-17-like</fullName>
    </submittedName>
</protein>
<dbReference type="GO" id="GO:0030838">
    <property type="term" value="P:positive regulation of actin filament polymerization"/>
    <property type="evidence" value="ECO:0000318"/>
    <property type="project" value="GO_Central"/>
</dbReference>
<feature type="region of interest" description="Disordered" evidence="3">
    <location>
        <begin position="35"/>
        <end position="194"/>
    </location>
</feature>
<keyword evidence="6" id="KW-1185">Reference proteome</keyword>
<feature type="region of interest" description="Disordered" evidence="3">
    <location>
        <begin position="752"/>
        <end position="792"/>
    </location>
</feature>
<organism evidence="6 7">
    <name type="scientific">Branchiostoma floridae</name>
    <name type="common">Florida lancelet</name>
    <name type="synonym">Amphioxus</name>
    <dbReference type="NCBI Taxonomy" id="7739"/>
    <lineage>
        <taxon>Eukaryota</taxon>
        <taxon>Metazoa</taxon>
        <taxon>Chordata</taxon>
        <taxon>Cephalochordata</taxon>
        <taxon>Leptocardii</taxon>
        <taxon>Amphioxiformes</taxon>
        <taxon>Branchiostomatidae</taxon>
        <taxon>Branchiostoma</taxon>
    </lineage>
</organism>
<dbReference type="GO" id="GO:0051017">
    <property type="term" value="P:actin filament bundle assembly"/>
    <property type="evidence" value="ECO:0000318"/>
    <property type="project" value="GO_Central"/>
</dbReference>
<feature type="compositionally biased region" description="Polar residues" evidence="3">
    <location>
        <begin position="928"/>
        <end position="941"/>
    </location>
</feature>
<accession>A0A9J7LIW4</accession>
<feature type="compositionally biased region" description="Low complexity" evidence="3">
    <location>
        <begin position="973"/>
        <end position="989"/>
    </location>
</feature>
<feature type="domain" description="SH3" evidence="5">
    <location>
        <begin position="1101"/>
        <end position="1162"/>
    </location>
</feature>
<evidence type="ECO:0000256" key="4">
    <source>
        <dbReference type="SAM" id="SignalP"/>
    </source>
</evidence>
<dbReference type="RefSeq" id="XP_035682598.1">
    <property type="nucleotide sequence ID" value="XM_035826705.1"/>
</dbReference>
<feature type="region of interest" description="Disordered" evidence="3">
    <location>
        <begin position="1161"/>
        <end position="1336"/>
    </location>
</feature>
<feature type="region of interest" description="Disordered" evidence="3">
    <location>
        <begin position="851"/>
        <end position="1011"/>
    </location>
</feature>
<dbReference type="CDD" id="cd00174">
    <property type="entry name" value="SH3"/>
    <property type="match status" value="2"/>
</dbReference>
<dbReference type="InterPro" id="IPR027681">
    <property type="entry name" value="IRSp53/IRTKS/Pinkbar"/>
</dbReference>
<feature type="compositionally biased region" description="Low complexity" evidence="3">
    <location>
        <begin position="454"/>
        <end position="470"/>
    </location>
</feature>
<dbReference type="Proteomes" id="UP000001554">
    <property type="component" value="Chromosome 7"/>
</dbReference>
<dbReference type="GO" id="GO:0051764">
    <property type="term" value="P:actin crosslink formation"/>
    <property type="evidence" value="ECO:0000318"/>
    <property type="project" value="GO_Central"/>
</dbReference>
<feature type="compositionally biased region" description="Low complexity" evidence="3">
    <location>
        <begin position="1383"/>
        <end position="1396"/>
    </location>
</feature>
<feature type="region of interest" description="Disordered" evidence="3">
    <location>
        <begin position="1348"/>
        <end position="1400"/>
    </location>
</feature>
<dbReference type="PROSITE" id="PS50002">
    <property type="entry name" value="SH3"/>
    <property type="match status" value="3"/>
</dbReference>
<dbReference type="Gene3D" id="2.30.30.40">
    <property type="entry name" value="SH3 Domains"/>
    <property type="match status" value="3"/>
</dbReference>
<feature type="compositionally biased region" description="Basic and acidic residues" evidence="3">
    <location>
        <begin position="1055"/>
        <end position="1067"/>
    </location>
</feature>
<dbReference type="PANTHER" id="PTHR14206:SF7">
    <property type="entry name" value="INSULIN RECEPTOR SUBSTRATE 53 KDA, ISOFORM A"/>
    <property type="match status" value="1"/>
</dbReference>
<keyword evidence="1 2" id="KW-0728">SH3 domain</keyword>
<dbReference type="InterPro" id="IPR001452">
    <property type="entry name" value="SH3_domain"/>
</dbReference>
<feature type="region of interest" description="Disordered" evidence="3">
    <location>
        <begin position="278"/>
        <end position="326"/>
    </location>
</feature>
<dbReference type="OrthoDB" id="3175255at2759"/>
<name>A0A9J7LIW4_BRAFL</name>
<feature type="domain" description="SH3" evidence="5">
    <location>
        <begin position="1413"/>
        <end position="1474"/>
    </location>
</feature>
<feature type="compositionally biased region" description="Basic and acidic residues" evidence="3">
    <location>
        <begin position="1181"/>
        <end position="1190"/>
    </location>
</feature>
<dbReference type="Pfam" id="PF00018">
    <property type="entry name" value="SH3_1"/>
    <property type="match status" value="1"/>
</dbReference>